<dbReference type="AlphaFoldDB" id="A0AA41WB24"/>
<dbReference type="PIRSF" id="PIRSF006324">
    <property type="entry name" value="LeuE"/>
    <property type="match status" value="1"/>
</dbReference>
<dbReference type="GO" id="GO:0005886">
    <property type="term" value="C:plasma membrane"/>
    <property type="evidence" value="ECO:0007669"/>
    <property type="project" value="UniProtKB-SubCell"/>
</dbReference>
<comment type="caution">
    <text evidence="7">The sequence shown here is derived from an EMBL/GenBank/DDBJ whole genome shotgun (WGS) entry which is preliminary data.</text>
</comment>
<feature type="transmembrane region" description="Helical" evidence="6">
    <location>
        <begin position="115"/>
        <end position="140"/>
    </location>
</feature>
<protein>
    <submittedName>
        <fullName evidence="7">LysE family translocator</fullName>
    </submittedName>
</protein>
<dbReference type="GO" id="GO:0015171">
    <property type="term" value="F:amino acid transmembrane transporter activity"/>
    <property type="evidence" value="ECO:0007669"/>
    <property type="project" value="TreeGrafter"/>
</dbReference>
<dbReference type="EMBL" id="JAMQGP010000009">
    <property type="protein sequence ID" value="MCM2681198.1"/>
    <property type="molecule type" value="Genomic_DNA"/>
</dbReference>
<feature type="transmembrane region" description="Helical" evidence="6">
    <location>
        <begin position="6"/>
        <end position="28"/>
    </location>
</feature>
<proteinExistence type="predicted"/>
<evidence type="ECO:0000313" key="7">
    <source>
        <dbReference type="EMBL" id="MCM2681198.1"/>
    </source>
</evidence>
<sequence>MILSEFIAIAGIHFLAVVSPGPDTAIVINNSVKFGRSAGILTAAGVGCGIIIHVLYSALGIGYIVQQSVLLQQVMMTIAAIYLGYLGVMGLKSWASAYDADFDSPQGQISKRKPFLNGFITNGLNPKATLFFIALFTAVVSEQTPLLDRLGYGVYLVFATFAWFAFLASVIGHPRIQKQLQQSYKVVNVVMGLLLLLIAFRLAWSIVYEM</sequence>
<organism evidence="7 8">
    <name type="scientific">Echinimonas agarilytica</name>
    <dbReference type="NCBI Taxonomy" id="1215918"/>
    <lineage>
        <taxon>Bacteria</taxon>
        <taxon>Pseudomonadati</taxon>
        <taxon>Pseudomonadota</taxon>
        <taxon>Gammaproteobacteria</taxon>
        <taxon>Alteromonadales</taxon>
        <taxon>Echinimonadaceae</taxon>
        <taxon>Echinimonas</taxon>
    </lineage>
</organism>
<keyword evidence="4 6" id="KW-1133">Transmembrane helix</keyword>
<evidence type="ECO:0000256" key="2">
    <source>
        <dbReference type="ARBA" id="ARBA00022475"/>
    </source>
</evidence>
<evidence type="ECO:0000256" key="1">
    <source>
        <dbReference type="ARBA" id="ARBA00004651"/>
    </source>
</evidence>
<dbReference type="RefSeq" id="WP_251262682.1">
    <property type="nucleotide sequence ID" value="NZ_JAMQGP010000009.1"/>
</dbReference>
<name>A0AA41WB24_9GAMM</name>
<dbReference type="PANTHER" id="PTHR30086">
    <property type="entry name" value="ARGININE EXPORTER PROTEIN ARGO"/>
    <property type="match status" value="1"/>
</dbReference>
<feature type="transmembrane region" description="Helical" evidence="6">
    <location>
        <begin position="152"/>
        <end position="174"/>
    </location>
</feature>
<feature type="transmembrane region" description="Helical" evidence="6">
    <location>
        <begin position="70"/>
        <end position="94"/>
    </location>
</feature>
<evidence type="ECO:0000256" key="6">
    <source>
        <dbReference type="SAM" id="Phobius"/>
    </source>
</evidence>
<keyword evidence="2" id="KW-1003">Cell membrane</keyword>
<keyword evidence="5 6" id="KW-0472">Membrane</keyword>
<gene>
    <name evidence="7" type="ORF">NAF29_16240</name>
</gene>
<keyword evidence="3 6" id="KW-0812">Transmembrane</keyword>
<dbReference type="InterPro" id="IPR001123">
    <property type="entry name" value="LeuE-type"/>
</dbReference>
<dbReference type="Proteomes" id="UP001165393">
    <property type="component" value="Unassembled WGS sequence"/>
</dbReference>
<comment type="subcellular location">
    <subcellularLocation>
        <location evidence="1">Cell membrane</location>
        <topology evidence="1">Multi-pass membrane protein</topology>
    </subcellularLocation>
</comment>
<keyword evidence="8" id="KW-1185">Reference proteome</keyword>
<reference evidence="7 8" key="1">
    <citation type="journal article" date="2013" name="Antonie Van Leeuwenhoek">
        <title>Echinimonas agarilytica gen. nov., sp. nov., a new gammaproteobacterium isolated from the sea urchin Strongylocentrotus intermedius.</title>
        <authorList>
            <person name="Nedashkovskaya O.I."/>
            <person name="Stenkova A.M."/>
            <person name="Zhukova N.V."/>
            <person name="Van Trappen S."/>
            <person name="Lee J.S."/>
            <person name="Kim S.B."/>
        </authorList>
    </citation>
    <scope>NUCLEOTIDE SEQUENCE [LARGE SCALE GENOMIC DNA]</scope>
    <source>
        <strain evidence="7 8">KMM 6351</strain>
    </source>
</reference>
<accession>A0AA41WB24</accession>
<evidence type="ECO:0000313" key="8">
    <source>
        <dbReference type="Proteomes" id="UP001165393"/>
    </source>
</evidence>
<feature type="transmembrane region" description="Helical" evidence="6">
    <location>
        <begin position="40"/>
        <end position="64"/>
    </location>
</feature>
<feature type="transmembrane region" description="Helical" evidence="6">
    <location>
        <begin position="186"/>
        <end position="207"/>
    </location>
</feature>
<dbReference type="Pfam" id="PF01810">
    <property type="entry name" value="LysE"/>
    <property type="match status" value="1"/>
</dbReference>
<dbReference type="PANTHER" id="PTHR30086:SF20">
    <property type="entry name" value="ARGININE EXPORTER PROTEIN ARGO-RELATED"/>
    <property type="match status" value="1"/>
</dbReference>
<evidence type="ECO:0000256" key="4">
    <source>
        <dbReference type="ARBA" id="ARBA00022989"/>
    </source>
</evidence>
<evidence type="ECO:0000256" key="3">
    <source>
        <dbReference type="ARBA" id="ARBA00022692"/>
    </source>
</evidence>
<evidence type="ECO:0000256" key="5">
    <source>
        <dbReference type="ARBA" id="ARBA00023136"/>
    </source>
</evidence>